<dbReference type="EMBL" id="JAPQKT010000008">
    <property type="protein sequence ID" value="KAJ5223025.1"/>
    <property type="molecule type" value="Genomic_DNA"/>
</dbReference>
<evidence type="ECO:0008006" key="9">
    <source>
        <dbReference type="Google" id="ProtNLM"/>
    </source>
</evidence>
<accession>A0A9W9TJ00</accession>
<protein>
    <recommendedName>
        <fullName evidence="9">C6 finger domain protein</fullName>
    </recommendedName>
</protein>
<reference evidence="7" key="1">
    <citation type="submission" date="2022-11" db="EMBL/GenBank/DDBJ databases">
        <authorList>
            <person name="Petersen C."/>
        </authorList>
    </citation>
    <scope>NUCLEOTIDE SEQUENCE</scope>
    <source>
        <strain evidence="7">IBT 23319</strain>
    </source>
</reference>
<keyword evidence="2" id="KW-0862">Zinc</keyword>
<feature type="region of interest" description="Disordered" evidence="6">
    <location>
        <begin position="1"/>
        <end position="23"/>
    </location>
</feature>
<evidence type="ECO:0000256" key="2">
    <source>
        <dbReference type="ARBA" id="ARBA00022833"/>
    </source>
</evidence>
<proteinExistence type="predicted"/>
<gene>
    <name evidence="7" type="ORF">N7469_009265</name>
</gene>
<comment type="caution">
    <text evidence="7">The sequence shown here is derived from an EMBL/GenBank/DDBJ whole genome shotgun (WGS) entry which is preliminary data.</text>
</comment>
<dbReference type="GeneID" id="81387350"/>
<feature type="compositionally biased region" description="Polar residues" evidence="6">
    <location>
        <begin position="1"/>
        <end position="17"/>
    </location>
</feature>
<dbReference type="PANTHER" id="PTHR47660">
    <property type="entry name" value="TRANSCRIPTION FACTOR WITH C2H2 AND ZN(2)-CYS(6) DNA BINDING DOMAIN (EUROFUNG)-RELATED-RELATED"/>
    <property type="match status" value="1"/>
</dbReference>
<organism evidence="7 8">
    <name type="scientific">Penicillium citrinum</name>
    <dbReference type="NCBI Taxonomy" id="5077"/>
    <lineage>
        <taxon>Eukaryota</taxon>
        <taxon>Fungi</taxon>
        <taxon>Dikarya</taxon>
        <taxon>Ascomycota</taxon>
        <taxon>Pezizomycotina</taxon>
        <taxon>Eurotiomycetes</taxon>
        <taxon>Eurotiomycetidae</taxon>
        <taxon>Eurotiales</taxon>
        <taxon>Aspergillaceae</taxon>
        <taxon>Penicillium</taxon>
    </lineage>
</organism>
<keyword evidence="8" id="KW-1185">Reference proteome</keyword>
<dbReference type="RefSeq" id="XP_056497948.1">
    <property type="nucleotide sequence ID" value="XM_056648183.1"/>
</dbReference>
<dbReference type="AlphaFoldDB" id="A0A9W9TJ00"/>
<evidence type="ECO:0000256" key="1">
    <source>
        <dbReference type="ARBA" id="ARBA00022723"/>
    </source>
</evidence>
<keyword evidence="3" id="KW-0805">Transcription regulation</keyword>
<evidence type="ECO:0000256" key="5">
    <source>
        <dbReference type="ARBA" id="ARBA00023242"/>
    </source>
</evidence>
<keyword evidence="1" id="KW-0479">Metal-binding</keyword>
<evidence type="ECO:0000313" key="8">
    <source>
        <dbReference type="Proteomes" id="UP001147733"/>
    </source>
</evidence>
<keyword evidence="5" id="KW-0539">Nucleus</keyword>
<evidence type="ECO:0000256" key="4">
    <source>
        <dbReference type="ARBA" id="ARBA00023163"/>
    </source>
</evidence>
<evidence type="ECO:0000256" key="6">
    <source>
        <dbReference type="SAM" id="MobiDB-lite"/>
    </source>
</evidence>
<reference evidence="7" key="2">
    <citation type="journal article" date="2023" name="IMA Fungus">
        <title>Comparative genomic study of the Penicillium genus elucidates a diverse pangenome and 15 lateral gene transfer events.</title>
        <authorList>
            <person name="Petersen C."/>
            <person name="Sorensen T."/>
            <person name="Nielsen M.R."/>
            <person name="Sondergaard T.E."/>
            <person name="Sorensen J.L."/>
            <person name="Fitzpatrick D.A."/>
            <person name="Frisvad J.C."/>
            <person name="Nielsen K.L."/>
        </authorList>
    </citation>
    <scope>NUCLEOTIDE SEQUENCE</scope>
    <source>
        <strain evidence="7">IBT 23319</strain>
    </source>
</reference>
<evidence type="ECO:0000313" key="7">
    <source>
        <dbReference type="EMBL" id="KAJ5223025.1"/>
    </source>
</evidence>
<evidence type="ECO:0000256" key="3">
    <source>
        <dbReference type="ARBA" id="ARBA00023015"/>
    </source>
</evidence>
<sequence length="393" mass="43470">MAPTSNDGGPCSPTSLVGSIDTGLGDSSGITTMTSSTRLSDFSLTGNMIMNAGSPNSSATFPMASGRRVITPTVMPSGSTNLPQNGLDRFEALDFSDLDLTCPISVDGIASRWMNPFIPDDEQRIKSYPPNVIGFISRMLKAHAGSAIRGRELLPFIHSAQMKHQTPSPLTTCLSLVRMCQNPLPGSENAAIMIFQREMENIATSGGTYDDIFLLAAFQAYLIYSMVLFFQLDIARNNSFRQTMITLQELAHASCKGGLICTADQSRARPRWEEWIIAEAKRRTLYMMYLFDGVVSTQENIPTYLGTELQGLPAPATKQIWEAKTRVEWERAYNIYLAEWMEPGLAIDELWPMPADMNESDIARRRSRVDHWLEGIDSYGTMLYAVTSCTHGG</sequence>
<dbReference type="GO" id="GO:0046872">
    <property type="term" value="F:metal ion binding"/>
    <property type="evidence" value="ECO:0007669"/>
    <property type="project" value="UniProtKB-KW"/>
</dbReference>
<dbReference type="Proteomes" id="UP001147733">
    <property type="component" value="Unassembled WGS sequence"/>
</dbReference>
<name>A0A9W9TJ00_PENCI</name>
<dbReference type="OrthoDB" id="2441642at2759"/>
<keyword evidence="4" id="KW-0804">Transcription</keyword>
<dbReference type="PANTHER" id="PTHR47660:SF3">
    <property type="entry name" value="FINGER DOMAIN PROTEIN, PUTATIVE (AFU_ORTHOLOGUE AFUA_4G03310)-RELATED"/>
    <property type="match status" value="1"/>
</dbReference>